<dbReference type="EMBL" id="JANAKD010000927">
    <property type="protein sequence ID" value="KAJ3486006.1"/>
    <property type="molecule type" value="Genomic_DNA"/>
</dbReference>
<comment type="caution">
    <text evidence="1">The sequence shown here is derived from an EMBL/GenBank/DDBJ whole genome shotgun (WGS) entry which is preliminary data.</text>
</comment>
<reference evidence="1" key="1">
    <citation type="submission" date="2022-07" db="EMBL/GenBank/DDBJ databases">
        <title>Genome Sequence of Lecanicillium saksenae.</title>
        <authorList>
            <person name="Buettner E."/>
        </authorList>
    </citation>
    <scope>NUCLEOTIDE SEQUENCE</scope>
    <source>
        <strain evidence="1">VT-O1</strain>
    </source>
</reference>
<proteinExistence type="predicted"/>
<name>A0ACC1QQ13_9HYPO</name>
<evidence type="ECO:0000313" key="1">
    <source>
        <dbReference type="EMBL" id="KAJ3486006.1"/>
    </source>
</evidence>
<evidence type="ECO:0000313" key="2">
    <source>
        <dbReference type="Proteomes" id="UP001148737"/>
    </source>
</evidence>
<organism evidence="1 2">
    <name type="scientific">Lecanicillium saksenae</name>
    <dbReference type="NCBI Taxonomy" id="468837"/>
    <lineage>
        <taxon>Eukaryota</taxon>
        <taxon>Fungi</taxon>
        <taxon>Dikarya</taxon>
        <taxon>Ascomycota</taxon>
        <taxon>Pezizomycotina</taxon>
        <taxon>Sordariomycetes</taxon>
        <taxon>Hypocreomycetidae</taxon>
        <taxon>Hypocreales</taxon>
        <taxon>Cordycipitaceae</taxon>
        <taxon>Lecanicillium</taxon>
    </lineage>
</organism>
<protein>
    <submittedName>
        <fullName evidence="1">Uncharacterized protein</fullName>
    </submittedName>
</protein>
<gene>
    <name evidence="1" type="ORF">NLG97_g6704</name>
</gene>
<keyword evidence="2" id="KW-1185">Reference proteome</keyword>
<accession>A0ACC1QQ13</accession>
<sequence>MGACVGQGDGRLPVPIYATDGGGVGYGYVWRGSWAIRFGDVCPLSDEATGAQAIGPLQFRNVTTGGHVIGDSASQLNATSAAKPGTQNPKVPGIAHFQRQLVPKTNRQQQFCGASTSGSAGQPPSPQVR</sequence>
<dbReference type="Proteomes" id="UP001148737">
    <property type="component" value="Unassembled WGS sequence"/>
</dbReference>